<dbReference type="GO" id="GO:0008171">
    <property type="term" value="F:O-methyltransferase activity"/>
    <property type="evidence" value="ECO:0007669"/>
    <property type="project" value="InterPro"/>
</dbReference>
<evidence type="ECO:0000256" key="3">
    <source>
        <dbReference type="ARBA" id="ARBA00022691"/>
    </source>
</evidence>
<evidence type="ECO:0000313" key="6">
    <source>
        <dbReference type="EMBL" id="JAT78448.1"/>
    </source>
</evidence>
<dbReference type="AlphaFoldDB" id="A0A1D2AH25"/>
<reference evidence="6" key="1">
    <citation type="submission" date="2015-08" db="EMBL/GenBank/DDBJ databases">
        <authorList>
            <person name="Babu N.S."/>
            <person name="Beckwith C.J."/>
            <person name="Beseler K.G."/>
            <person name="Brison A."/>
            <person name="Carone J.V."/>
            <person name="Caskin T.P."/>
            <person name="Diamond M."/>
            <person name="Durham M.E."/>
            <person name="Foxe J.M."/>
            <person name="Go M."/>
            <person name="Henderson B.A."/>
            <person name="Jones I.B."/>
            <person name="McGettigan J.A."/>
            <person name="Micheletti S.J."/>
            <person name="Nasrallah M.E."/>
            <person name="Ortiz D."/>
            <person name="Piller C.R."/>
            <person name="Privatt S.R."/>
            <person name="Schneider S.L."/>
            <person name="Sharp S."/>
            <person name="Smith T.C."/>
            <person name="Stanton J.D."/>
            <person name="Ullery H.E."/>
            <person name="Wilson R.J."/>
            <person name="Serrano M.G."/>
            <person name="Buck G."/>
            <person name="Lee V."/>
            <person name="Wang Y."/>
            <person name="Carvalho R."/>
            <person name="Voegtly L."/>
            <person name="Shi R."/>
            <person name="Duckworth R."/>
            <person name="Johnson A."/>
            <person name="Loviza R."/>
            <person name="Walstead R."/>
            <person name="Shah Z."/>
            <person name="Kiflezghi M."/>
            <person name="Wade K."/>
            <person name="Ball S.L."/>
            <person name="Bradley K.W."/>
            <person name="Asai D.J."/>
            <person name="Bowman C.A."/>
            <person name="Russell D.A."/>
            <person name="Pope W.H."/>
            <person name="Jacobs-Sera D."/>
            <person name="Hendrix R.W."/>
            <person name="Hatfull G.F."/>
        </authorList>
    </citation>
    <scope>NUCLEOTIDE SEQUENCE</scope>
</reference>
<dbReference type="Pfam" id="PF01596">
    <property type="entry name" value="Methyltransf_3"/>
    <property type="match status" value="1"/>
</dbReference>
<name>A0A1D2AH25_AUXPR</name>
<dbReference type="InterPro" id="IPR002935">
    <property type="entry name" value="SAM_O-MeTrfase"/>
</dbReference>
<dbReference type="Gene3D" id="3.40.50.150">
    <property type="entry name" value="Vaccinia Virus protein VP39"/>
    <property type="match status" value="1"/>
</dbReference>
<evidence type="ECO:0000256" key="2">
    <source>
        <dbReference type="ARBA" id="ARBA00022679"/>
    </source>
</evidence>
<accession>A0A1D2AH25</accession>
<organism evidence="6">
    <name type="scientific">Auxenochlorella protothecoides</name>
    <name type="common">Green microalga</name>
    <name type="synonym">Chlorella protothecoides</name>
    <dbReference type="NCBI Taxonomy" id="3075"/>
    <lineage>
        <taxon>Eukaryota</taxon>
        <taxon>Viridiplantae</taxon>
        <taxon>Chlorophyta</taxon>
        <taxon>core chlorophytes</taxon>
        <taxon>Trebouxiophyceae</taxon>
        <taxon>Chlorellales</taxon>
        <taxon>Chlorellaceae</taxon>
        <taxon>Auxenochlorella</taxon>
    </lineage>
</organism>
<dbReference type="PROSITE" id="PS51682">
    <property type="entry name" value="SAM_OMT_I"/>
    <property type="match status" value="1"/>
</dbReference>
<evidence type="ECO:0000256" key="4">
    <source>
        <dbReference type="ARBA" id="ARBA00023453"/>
    </source>
</evidence>
<comment type="similarity">
    <text evidence="4">Belongs to the class I-like SAM-binding methyltransferase superfamily. Cation-dependent O-methyltransferase family.</text>
</comment>
<evidence type="ECO:0000256" key="1">
    <source>
        <dbReference type="ARBA" id="ARBA00022603"/>
    </source>
</evidence>
<evidence type="ECO:0000313" key="5">
    <source>
        <dbReference type="EMBL" id="JAT77519.1"/>
    </source>
</evidence>
<sequence>MFSLHVTLGLPLCSRGLGSPTTRALATRSVQCAKTKVSAGLDDGLVGYLLQHTRETEVLKDLRRETAELFPAAARMQITPDQGAFMHWLVATLRATRAIEVGVFTGYSSIATATALGPGGKLLACDPDERALAVARRCWDRAGVLDRIVEHVRPARETLELLLSAGEAGQYDFAFVDADKRGYMGYYEQLLQLVRPGGVIAFDNVLWYGQVADAGATDARTEAIRELNSFLLADERILFSLLPISDGLALCTKK</sequence>
<evidence type="ECO:0008006" key="7">
    <source>
        <dbReference type="Google" id="ProtNLM"/>
    </source>
</evidence>
<keyword evidence="2" id="KW-0808">Transferase</keyword>
<proteinExistence type="inferred from homology"/>
<gene>
    <name evidence="5" type="ORF">g.51627</name>
    <name evidence="6" type="ORF">g.51629</name>
</gene>
<dbReference type="EMBL" id="GDKF01000174">
    <property type="protein sequence ID" value="JAT78448.1"/>
    <property type="molecule type" value="Transcribed_RNA"/>
</dbReference>
<dbReference type="InterPro" id="IPR050362">
    <property type="entry name" value="Cation-dep_OMT"/>
</dbReference>
<dbReference type="GO" id="GO:0008757">
    <property type="term" value="F:S-adenosylmethionine-dependent methyltransferase activity"/>
    <property type="evidence" value="ECO:0007669"/>
    <property type="project" value="TreeGrafter"/>
</dbReference>
<dbReference type="PANTHER" id="PTHR10509">
    <property type="entry name" value="O-METHYLTRANSFERASE-RELATED"/>
    <property type="match status" value="1"/>
</dbReference>
<keyword evidence="3" id="KW-0949">S-adenosyl-L-methionine</keyword>
<dbReference type="CDD" id="cd02440">
    <property type="entry name" value="AdoMet_MTases"/>
    <property type="match status" value="1"/>
</dbReference>
<dbReference type="SUPFAM" id="SSF53335">
    <property type="entry name" value="S-adenosyl-L-methionine-dependent methyltransferases"/>
    <property type="match status" value="1"/>
</dbReference>
<protein>
    <recommendedName>
        <fullName evidence="7">Caffeoyl-CoA O-methyltransferase</fullName>
    </recommendedName>
</protein>
<dbReference type="EMBL" id="GDKF01001103">
    <property type="protein sequence ID" value="JAT77519.1"/>
    <property type="molecule type" value="Transcribed_RNA"/>
</dbReference>
<dbReference type="InterPro" id="IPR029063">
    <property type="entry name" value="SAM-dependent_MTases_sf"/>
</dbReference>
<dbReference type="PANTHER" id="PTHR10509:SF14">
    <property type="entry name" value="CAFFEOYL-COA O-METHYLTRANSFERASE 3-RELATED"/>
    <property type="match status" value="1"/>
</dbReference>
<dbReference type="GO" id="GO:0032259">
    <property type="term" value="P:methylation"/>
    <property type="evidence" value="ECO:0007669"/>
    <property type="project" value="UniProtKB-KW"/>
</dbReference>
<keyword evidence="1" id="KW-0489">Methyltransferase</keyword>